<dbReference type="PANTHER" id="PTHR37574">
    <property type="entry name" value="LIPASE B"/>
    <property type="match status" value="1"/>
</dbReference>
<evidence type="ECO:0000313" key="3">
    <source>
        <dbReference type="EMBL" id="AXF56900.1"/>
    </source>
</evidence>
<dbReference type="EMBL" id="CP031092">
    <property type="protein sequence ID" value="AXF56900.1"/>
    <property type="molecule type" value="Genomic_DNA"/>
</dbReference>
<dbReference type="InterPro" id="IPR053228">
    <property type="entry name" value="Stereospecific_Lipase"/>
</dbReference>
<dbReference type="PANTHER" id="PTHR37574:SF1">
    <property type="entry name" value="LIPASE B"/>
    <property type="match status" value="1"/>
</dbReference>
<protein>
    <submittedName>
        <fullName evidence="3">Alpha/beta fold hydrolase</fullName>
    </submittedName>
</protein>
<dbReference type="Gene3D" id="3.40.50.1820">
    <property type="entry name" value="alpha/beta hydrolase"/>
    <property type="match status" value="1"/>
</dbReference>
<feature type="region of interest" description="Disordered" evidence="1">
    <location>
        <begin position="80"/>
        <end position="104"/>
    </location>
</feature>
<evidence type="ECO:0000313" key="4">
    <source>
        <dbReference type="Proteomes" id="UP000252100"/>
    </source>
</evidence>
<sequence length="398" mass="43159">MMREGQKQNRPQVFPTGGSVFVRRFRAQHLQPAPPATSIMAKGGLLHMRLTFLFTCLNLITLFVLTPFLAETDVKAEDDSEAEDEAEFLNAQGIPPPGANDPECRLEDGENPVILVPGTFARSSYNFLALSPELSEREYCVYAFNYGFTFSGPSTGPIEDSAQKLQTFINNVLELTGADEVDIIGHSQGGMMPRYYVDALDGDETVDNLIAFASPHHGTEGILEFSNITGIGSTLLACDACHQQLAGSDFLNELNAEDETPGGVAYTNIVTTEDAVILPYTNGYLNGPEAQVSNIAVQDYLSEGSPGHIGIVFHEPSYAFALDALENEGPANPERAVERGEETRPVYENSSGASILERMKASNVLFSVFDPILDCLEASNVLFSAFDPIKTMSSYPGC</sequence>
<proteinExistence type="predicted"/>
<dbReference type="GO" id="GO:0016042">
    <property type="term" value="P:lipid catabolic process"/>
    <property type="evidence" value="ECO:0007669"/>
    <property type="project" value="InterPro"/>
</dbReference>
<dbReference type="InterPro" id="IPR029058">
    <property type="entry name" value="AB_hydrolase_fold"/>
</dbReference>
<dbReference type="InterPro" id="IPR002918">
    <property type="entry name" value="Lipase_EstA/Esterase_EstB"/>
</dbReference>
<dbReference type="AlphaFoldDB" id="A0A345C119"/>
<accession>A0A345C119</accession>
<keyword evidence="3" id="KW-0378">Hydrolase</keyword>
<dbReference type="Proteomes" id="UP000252100">
    <property type="component" value="Chromosome"/>
</dbReference>
<dbReference type="SUPFAM" id="SSF53474">
    <property type="entry name" value="alpha/beta-Hydrolases"/>
    <property type="match status" value="1"/>
</dbReference>
<organism evidence="3 4">
    <name type="scientific">Salicibibacter kimchii</name>
    <dbReference type="NCBI Taxonomy" id="2099786"/>
    <lineage>
        <taxon>Bacteria</taxon>
        <taxon>Bacillati</taxon>
        <taxon>Bacillota</taxon>
        <taxon>Bacilli</taxon>
        <taxon>Bacillales</taxon>
        <taxon>Bacillaceae</taxon>
        <taxon>Salicibibacter</taxon>
    </lineage>
</organism>
<gene>
    <name evidence="3" type="ORF">DT065_13400</name>
</gene>
<keyword evidence="2" id="KW-0472">Membrane</keyword>
<keyword evidence="2" id="KW-1133">Transmembrane helix</keyword>
<dbReference type="Pfam" id="PF01674">
    <property type="entry name" value="Lipase_2"/>
    <property type="match status" value="1"/>
</dbReference>
<evidence type="ECO:0000256" key="1">
    <source>
        <dbReference type="SAM" id="MobiDB-lite"/>
    </source>
</evidence>
<dbReference type="GO" id="GO:0016787">
    <property type="term" value="F:hydrolase activity"/>
    <property type="evidence" value="ECO:0007669"/>
    <property type="project" value="UniProtKB-KW"/>
</dbReference>
<feature type="transmembrane region" description="Helical" evidence="2">
    <location>
        <begin position="50"/>
        <end position="70"/>
    </location>
</feature>
<evidence type="ECO:0000256" key="2">
    <source>
        <dbReference type="SAM" id="Phobius"/>
    </source>
</evidence>
<keyword evidence="4" id="KW-1185">Reference proteome</keyword>
<name>A0A345C119_9BACI</name>
<dbReference type="KEGG" id="rue:DT065_13400"/>
<reference evidence="3 4" key="1">
    <citation type="journal article" date="2018" name="J. Microbiol.">
        <title>Salicibibacter kimchii gen. nov., sp. nov., a moderately halophilic and alkalitolerant bacterium in the family Bacillaceae, isolated from kimchi.</title>
        <authorList>
            <person name="Jang J.Y."/>
            <person name="Oh Y.J."/>
            <person name="Lim S.K."/>
            <person name="Park H.K."/>
            <person name="Lee C."/>
            <person name="Kim J.Y."/>
            <person name="Lee M.A."/>
            <person name="Choi H.J."/>
        </authorList>
    </citation>
    <scope>NUCLEOTIDE SEQUENCE [LARGE SCALE GENOMIC DNA]</scope>
    <source>
        <strain evidence="3 4">NKC1-1</strain>
    </source>
</reference>
<keyword evidence="2" id="KW-0812">Transmembrane</keyword>